<proteinExistence type="predicted"/>
<dbReference type="EMBL" id="MIZA01000019">
    <property type="protein sequence ID" value="OIR19009.1"/>
    <property type="molecule type" value="Genomic_DNA"/>
</dbReference>
<evidence type="ECO:0000313" key="8">
    <source>
        <dbReference type="Proteomes" id="UP000183080"/>
    </source>
</evidence>
<evidence type="ECO:0000256" key="4">
    <source>
        <dbReference type="ARBA" id="ARBA00022989"/>
    </source>
</evidence>
<feature type="transmembrane region" description="Helical" evidence="6">
    <location>
        <begin position="77"/>
        <end position="99"/>
    </location>
</feature>
<keyword evidence="3 6" id="KW-0812">Transmembrane</keyword>
<dbReference type="Pfam" id="PF11700">
    <property type="entry name" value="ATG22"/>
    <property type="match status" value="2"/>
</dbReference>
<dbReference type="AlphaFoldDB" id="A0A1J5TDK9"/>
<dbReference type="STRING" id="1888995.BD935_01230"/>
<evidence type="ECO:0008006" key="9">
    <source>
        <dbReference type="Google" id="ProtNLM"/>
    </source>
</evidence>
<dbReference type="InterPro" id="IPR050495">
    <property type="entry name" value="ATG22/LtaA_families"/>
</dbReference>
<gene>
    <name evidence="7" type="ORF">BD935_01230</name>
</gene>
<feature type="transmembrane region" description="Helical" evidence="6">
    <location>
        <begin position="294"/>
        <end position="318"/>
    </location>
</feature>
<evidence type="ECO:0000256" key="5">
    <source>
        <dbReference type="ARBA" id="ARBA00023136"/>
    </source>
</evidence>
<reference evidence="7 8" key="1">
    <citation type="submission" date="2016-08" db="EMBL/GenBank/DDBJ databases">
        <title>New Insights into Marine Group III Euryarchaeota, from dark to light.</title>
        <authorList>
            <person name="Haro-Moreno J.M."/>
            <person name="Rodriguez-Valera F."/>
            <person name="Lopez-Garcia P."/>
            <person name="Moreira D."/>
            <person name="Martin-Cuadrado A.B."/>
        </authorList>
    </citation>
    <scope>NUCLEOTIDE SEQUENCE [LARGE SCALE GENOMIC DNA]</scope>
    <source>
        <strain evidence="7">CG-Epi1</strain>
    </source>
</reference>
<evidence type="ECO:0000256" key="6">
    <source>
        <dbReference type="SAM" id="Phobius"/>
    </source>
</evidence>
<dbReference type="InterPro" id="IPR024671">
    <property type="entry name" value="Atg22-like"/>
</dbReference>
<evidence type="ECO:0000256" key="3">
    <source>
        <dbReference type="ARBA" id="ARBA00022692"/>
    </source>
</evidence>
<dbReference type="PANTHER" id="PTHR23519">
    <property type="entry name" value="AUTOPHAGY-RELATED PROTEIN 22"/>
    <property type="match status" value="1"/>
</dbReference>
<feature type="transmembrane region" description="Helical" evidence="6">
    <location>
        <begin position="38"/>
        <end position="57"/>
    </location>
</feature>
<keyword evidence="2" id="KW-0813">Transport</keyword>
<feature type="transmembrane region" description="Helical" evidence="6">
    <location>
        <begin position="135"/>
        <end position="155"/>
    </location>
</feature>
<comment type="caution">
    <text evidence="7">The sequence shown here is derived from an EMBL/GenBank/DDBJ whole genome shotgun (WGS) entry which is preliminary data.</text>
</comment>
<dbReference type="SUPFAM" id="SSF103473">
    <property type="entry name" value="MFS general substrate transporter"/>
    <property type="match status" value="2"/>
</dbReference>
<feature type="transmembrane region" description="Helical" evidence="6">
    <location>
        <begin position="202"/>
        <end position="226"/>
    </location>
</feature>
<feature type="transmembrane region" description="Helical" evidence="6">
    <location>
        <begin position="111"/>
        <end position="129"/>
    </location>
</feature>
<evidence type="ECO:0000313" key="7">
    <source>
        <dbReference type="EMBL" id="OIR19009.1"/>
    </source>
</evidence>
<dbReference type="Gene3D" id="1.20.1250.20">
    <property type="entry name" value="MFS general substrate transporter like domains"/>
    <property type="match status" value="2"/>
</dbReference>
<feature type="transmembrane region" description="Helical" evidence="6">
    <location>
        <begin position="568"/>
        <end position="587"/>
    </location>
</feature>
<protein>
    <recommendedName>
        <fullName evidence="9">Major facilitator superfamily (MFS) profile domain-containing protein</fullName>
    </recommendedName>
</protein>
<name>A0A1J5TDK9_9ARCH</name>
<feature type="transmembrane region" description="Helical" evidence="6">
    <location>
        <begin position="175"/>
        <end position="196"/>
    </location>
</feature>
<accession>A0A1J5TDK9</accession>
<dbReference type="Proteomes" id="UP000183080">
    <property type="component" value="Unassembled WGS sequence"/>
</dbReference>
<sequence length="624" mass="68906">MADPITRLFSLGSKLKNLPEDKEKAISGYGYYDWAKSAFECSVTLAIIPVWYTALFFKANGLTVSLFSQSMTADAVLSLVIAISTLSVAIISPPLGVIADRRLVKMRWLKILTVVGAGGTFLIALAPLFGSSSWIWIMVMYLFANIGLNGAGVFYNALLPHLGKPDELDDISNRAFAYGYLGAGVLLVLHLIILLATDFAEWAVQFSLASSGIWWYGFALITFAWVPEPPVENEMEKLKFRDAARFAVGEVTQTLKDYKDFPHLFLYMLAYFLFIDGINTVTALAGVYGTTVLGIGFTGLIIALLVVQFVAAPSAILFTKLAESKGTKQALMISICGWVFLCFAGLGFAPLELETHEDYDILYEWNEEDSAYSVYVSWSANDLAQKLDYEDDEFNEQAWAKQWAYILPTEVNEDDKDILEWSWGDSEDEPNKIKLLGIPNSNITSFLDSIDSTRFSASIIGGALDGEANVGVDHPTNLGDGVLDSIPIWARDNIWKPLGMGVFLQFIVLGCFMGTLLGGSQGLARSLFGQIVPETRSTEFYSFLGFFNKVAAFLGPALYFFMSVMYDSRAGIFSIAFLLLLGAILLYRVDIDAGIEDAKAEDNRIRKLLAETTEADYDSMHNKD</sequence>
<feature type="transmembrane region" description="Helical" evidence="6">
    <location>
        <begin position="264"/>
        <end position="288"/>
    </location>
</feature>
<feature type="transmembrane region" description="Helical" evidence="6">
    <location>
        <begin position="330"/>
        <end position="349"/>
    </location>
</feature>
<keyword evidence="5 6" id="KW-0472">Membrane</keyword>
<comment type="subcellular location">
    <subcellularLocation>
        <location evidence="1">Endomembrane system</location>
        <topology evidence="1">Multi-pass membrane protein</topology>
    </subcellularLocation>
</comment>
<feature type="transmembrane region" description="Helical" evidence="6">
    <location>
        <begin position="498"/>
        <end position="519"/>
    </location>
</feature>
<dbReference type="GO" id="GO:0012505">
    <property type="term" value="C:endomembrane system"/>
    <property type="evidence" value="ECO:0007669"/>
    <property type="project" value="UniProtKB-SubCell"/>
</dbReference>
<keyword evidence="4 6" id="KW-1133">Transmembrane helix</keyword>
<dbReference type="InterPro" id="IPR036259">
    <property type="entry name" value="MFS_trans_sf"/>
</dbReference>
<evidence type="ECO:0000256" key="1">
    <source>
        <dbReference type="ARBA" id="ARBA00004127"/>
    </source>
</evidence>
<evidence type="ECO:0000256" key="2">
    <source>
        <dbReference type="ARBA" id="ARBA00022448"/>
    </source>
</evidence>
<organism evidence="7 8">
    <name type="scientific">Marine Group III euryarchaeote CG-Epi1</name>
    <dbReference type="NCBI Taxonomy" id="1888995"/>
    <lineage>
        <taxon>Archaea</taxon>
        <taxon>Methanobacteriati</taxon>
        <taxon>Thermoplasmatota</taxon>
        <taxon>Thermoplasmata</taxon>
        <taxon>Candidatus Thermoprofundales</taxon>
    </lineage>
</organism>
<feature type="transmembrane region" description="Helical" evidence="6">
    <location>
        <begin position="540"/>
        <end position="562"/>
    </location>
</feature>
<dbReference type="PANTHER" id="PTHR23519:SF1">
    <property type="entry name" value="AUTOPHAGY-RELATED PROTEIN 22"/>
    <property type="match status" value="1"/>
</dbReference>